<keyword evidence="1" id="KW-0677">Repeat</keyword>
<accession>A0AAJ6NPP0</accession>
<dbReference type="AlphaFoldDB" id="A0AAJ6NPP0"/>
<evidence type="ECO:0000313" key="4">
    <source>
        <dbReference type="EMBL" id="WGV24433.1"/>
    </source>
</evidence>
<dbReference type="SUPFAM" id="SSF48452">
    <property type="entry name" value="TPR-like"/>
    <property type="match status" value="2"/>
</dbReference>
<name>A0AAJ6NPP0_9CYAN</name>
<feature type="repeat" description="TPR" evidence="3">
    <location>
        <begin position="570"/>
        <end position="603"/>
    </location>
</feature>
<dbReference type="EMBL" id="CP124543">
    <property type="protein sequence ID" value="WGV24433.1"/>
    <property type="molecule type" value="Genomic_DNA"/>
</dbReference>
<dbReference type="KEGG" id="hbq:QI031_22010"/>
<dbReference type="PANTHER" id="PTHR44858">
    <property type="entry name" value="TETRATRICOPEPTIDE REPEAT PROTEIN 6"/>
    <property type="match status" value="1"/>
</dbReference>
<dbReference type="PANTHER" id="PTHR44858:SF1">
    <property type="entry name" value="UDP-N-ACETYLGLUCOSAMINE--PEPTIDE N-ACETYLGLUCOSAMINYLTRANSFERASE SPINDLY-RELATED"/>
    <property type="match status" value="1"/>
</dbReference>
<protein>
    <submittedName>
        <fullName evidence="4">Tetratricopeptide repeat protein</fullName>
    </submittedName>
</protein>
<dbReference type="Pfam" id="PF00515">
    <property type="entry name" value="TPR_1"/>
    <property type="match status" value="1"/>
</dbReference>
<feature type="repeat" description="TPR" evidence="3">
    <location>
        <begin position="502"/>
        <end position="535"/>
    </location>
</feature>
<dbReference type="InterPro" id="IPR011990">
    <property type="entry name" value="TPR-like_helical_dom_sf"/>
</dbReference>
<dbReference type="Proteomes" id="UP001223520">
    <property type="component" value="Chromosome"/>
</dbReference>
<feature type="repeat" description="TPR" evidence="3">
    <location>
        <begin position="434"/>
        <end position="467"/>
    </location>
</feature>
<proteinExistence type="predicted"/>
<dbReference type="Pfam" id="PF13181">
    <property type="entry name" value="TPR_8"/>
    <property type="match status" value="1"/>
</dbReference>
<dbReference type="PROSITE" id="PS50005">
    <property type="entry name" value="TPR"/>
    <property type="match status" value="5"/>
</dbReference>
<keyword evidence="5" id="KW-1185">Reference proteome</keyword>
<dbReference type="InterPro" id="IPR019734">
    <property type="entry name" value="TPR_rpt"/>
</dbReference>
<sequence length="656" mass="74689">MQQQHQTLIQPLITTGQVIILEAESGRSRRQVLQQWLQDAQNHGASTWLLTCDFEEDGVWAGLKDLIAGLLPQIQQQAPELIIKHSYELTIILPALRRQISVQNAALTDTAIFQEKVRNYPIDRAYRIVHGLINLLDAWYKYTDGSPWVIACDRFHRAGTLVRMFFTELIRRRGQQLNLTLLIAIDPGCQQTTTSQFDAKVVKQFVCLDLQPEPEASVSPQEMTKLAQKLEQQVGSDLLEIEIHLPQLIRYWQLAERPDKAVLWQARALGIYNHHGFYHEALVYAQVVSDHLESLCGQDEERRWNLVGNIFGCNTAAGNVTQAQKVVEQEALAKIKDPRQRVRIYYVMAMLYARYLPNRDLTKAAEYLETALADLPGLDLPDKDKYFLTSFTLNGLALVRHRQGKSLQAIELCRQAIKLLNTYLHPDQHRLHRSVLLYNIAQVLAVTGPYQEAIAQFTDAIAMDPNYSEYYNERGNVYLKMGDLDKALKDYLKAIELSPPYQEVWTNLGLCYRQRGQMVEAVQAYSVAFDLNPYTVPSLIGRAEALEVLEQPEAALVDYNTAIALNPNQPMFFANRARLYYEIGRLPEALADLNQAIALSQDDAELYQNRAVALIALGYFENAVDDLQTYLRLNPNAQDRTQIEGQLASLLDFSKV</sequence>
<evidence type="ECO:0000256" key="3">
    <source>
        <dbReference type="PROSITE-ProRule" id="PRU00339"/>
    </source>
</evidence>
<feature type="repeat" description="TPR" evidence="3">
    <location>
        <begin position="468"/>
        <end position="501"/>
    </location>
</feature>
<reference evidence="4 5" key="1">
    <citation type="journal article" date="2023" name="Limnol Oceanogr Lett">
        <title>Environmental adaptations by the intertidal Antarctic cyanobacterium Halotia branconii CENA392 as revealed using long-read genome sequencing.</title>
        <authorList>
            <person name="Dextro R.B."/>
            <person name="Delbaje E."/>
            <person name="Freitas P.N.N."/>
            <person name="Geraldes V."/>
            <person name="Pinto E."/>
            <person name="Long P.F."/>
            <person name="Fiore M.F."/>
        </authorList>
    </citation>
    <scope>NUCLEOTIDE SEQUENCE [LARGE SCALE GENOMIC DNA]</scope>
    <source>
        <strain evidence="4 5">CENA392</strain>
    </source>
</reference>
<dbReference type="Pfam" id="PF13414">
    <property type="entry name" value="TPR_11"/>
    <property type="match status" value="1"/>
</dbReference>
<dbReference type="SMART" id="SM00028">
    <property type="entry name" value="TPR"/>
    <property type="match status" value="7"/>
</dbReference>
<dbReference type="Gene3D" id="1.25.40.10">
    <property type="entry name" value="Tetratricopeptide repeat domain"/>
    <property type="match status" value="3"/>
</dbReference>
<dbReference type="InterPro" id="IPR050498">
    <property type="entry name" value="Ycf3"/>
</dbReference>
<evidence type="ECO:0000256" key="1">
    <source>
        <dbReference type="ARBA" id="ARBA00022737"/>
    </source>
</evidence>
<gene>
    <name evidence="4" type="ORF">QI031_22010</name>
</gene>
<keyword evidence="2 3" id="KW-0802">TPR repeat</keyword>
<organism evidence="4 5">
    <name type="scientific">Halotia branconii CENA392</name>
    <dbReference type="NCBI Taxonomy" id="1539056"/>
    <lineage>
        <taxon>Bacteria</taxon>
        <taxon>Bacillati</taxon>
        <taxon>Cyanobacteriota</taxon>
        <taxon>Cyanophyceae</taxon>
        <taxon>Nostocales</taxon>
        <taxon>Nodulariaceae</taxon>
        <taxon>Halotia</taxon>
    </lineage>
</organism>
<dbReference type="PROSITE" id="PS50293">
    <property type="entry name" value="TPR_REGION"/>
    <property type="match status" value="2"/>
</dbReference>
<dbReference type="RefSeq" id="WP_281481755.1">
    <property type="nucleotide sequence ID" value="NZ_CP124543.1"/>
</dbReference>
<evidence type="ECO:0000256" key="2">
    <source>
        <dbReference type="ARBA" id="ARBA00022803"/>
    </source>
</evidence>
<feature type="repeat" description="TPR" evidence="3">
    <location>
        <begin position="604"/>
        <end position="637"/>
    </location>
</feature>
<evidence type="ECO:0000313" key="5">
    <source>
        <dbReference type="Proteomes" id="UP001223520"/>
    </source>
</evidence>